<accession>A0A1G6EE74</accession>
<dbReference type="PANTHER" id="PTHR11877">
    <property type="entry name" value="HYDROXYMETHYLGLUTARYL-COA SYNTHASE"/>
    <property type="match status" value="1"/>
</dbReference>
<dbReference type="GO" id="GO:0016747">
    <property type="term" value="F:acyltransferase activity, transferring groups other than amino-acyl groups"/>
    <property type="evidence" value="ECO:0007669"/>
    <property type="project" value="InterPro"/>
</dbReference>
<dbReference type="InterPro" id="IPR011141">
    <property type="entry name" value="Polyketide_synthase_type-III"/>
</dbReference>
<proteinExistence type="inferred from homology"/>
<feature type="domain" description="Chalcone/stilbene synthase N-terminal" evidence="5">
    <location>
        <begin position="2"/>
        <end position="199"/>
    </location>
</feature>
<name>A0A1G6EE74_9HYPH</name>
<dbReference type="Proteomes" id="UP000199071">
    <property type="component" value="Unassembled WGS sequence"/>
</dbReference>
<sequence length="349" mass="37641">MASILSVGTAVPPYLMPQDVARHLTGEHFRDQIANVDKYLTVFKSALVDQRHFCVEPEWFGRDHSLADKNRLYLDWAGRLCTEAIRTALDRAGLEAGDIDHFIFVSSSGIATPSLDVSIINTLGMKPTIRRLPLFGLGCGGGAAGLAMAGKLAGDDENATVLLVAVELNSLTFQRDDFAKSNLVAASLFGDGAAAVIVRGGAAGPINILKSTTLLRPGTHNLMGWDFVDTGFRVVFSRRVPDTIRAMMPESVANTLADEKIETGDVASFVFHPGGTRILEAYQDELDREPSDFRASYAVLSQFGNMSSATVLFVLDDEIRNAPHESGDYGLLAAFGPGFSAETTLLRWA</sequence>
<comment type="similarity">
    <text evidence="1">Belongs to the thiolase-like superfamily. Chalcone/stilbene synthases family.</text>
</comment>
<feature type="active site" description="Acyl-thioester intermediate" evidence="4">
    <location>
        <position position="139"/>
    </location>
</feature>
<dbReference type="Gene3D" id="3.40.47.10">
    <property type="match status" value="2"/>
</dbReference>
<keyword evidence="8" id="KW-1185">Reference proteome</keyword>
<gene>
    <name evidence="7" type="ORF">SAMN02982931_04398</name>
</gene>
<dbReference type="STRING" id="665467.SAMN02982931_04398"/>
<dbReference type="RefSeq" id="WP_090880262.1">
    <property type="nucleotide sequence ID" value="NZ_FMXQ01000011.1"/>
</dbReference>
<organism evidence="7 8">
    <name type="scientific">Bauldia litoralis</name>
    <dbReference type="NCBI Taxonomy" id="665467"/>
    <lineage>
        <taxon>Bacteria</taxon>
        <taxon>Pseudomonadati</taxon>
        <taxon>Pseudomonadota</taxon>
        <taxon>Alphaproteobacteria</taxon>
        <taxon>Hyphomicrobiales</taxon>
        <taxon>Kaistiaceae</taxon>
        <taxon>Bauldia</taxon>
    </lineage>
</organism>
<dbReference type="InterPro" id="IPR012328">
    <property type="entry name" value="Chalcone/stilbene_synt_C"/>
</dbReference>
<evidence type="ECO:0000259" key="5">
    <source>
        <dbReference type="Pfam" id="PF00195"/>
    </source>
</evidence>
<protein>
    <submittedName>
        <fullName evidence="7">Alkylresorcinol/alkylpyrone synthase</fullName>
    </submittedName>
</protein>
<reference evidence="7 8" key="1">
    <citation type="submission" date="2016-10" db="EMBL/GenBank/DDBJ databases">
        <authorList>
            <person name="de Groot N.N."/>
        </authorList>
    </citation>
    <scope>NUCLEOTIDE SEQUENCE [LARGE SCALE GENOMIC DNA]</scope>
    <source>
        <strain evidence="7 8">ATCC 35022</strain>
    </source>
</reference>
<evidence type="ECO:0000259" key="6">
    <source>
        <dbReference type="Pfam" id="PF02797"/>
    </source>
</evidence>
<dbReference type="CDD" id="cd00831">
    <property type="entry name" value="CHS_like"/>
    <property type="match status" value="1"/>
</dbReference>
<dbReference type="PANTHER" id="PTHR11877:SF99">
    <property type="entry name" value="1,3,6,8-TETRAHYDROXYNAPHTHALENE SYNTHASE"/>
    <property type="match status" value="1"/>
</dbReference>
<evidence type="ECO:0000256" key="1">
    <source>
        <dbReference type="ARBA" id="ARBA00005531"/>
    </source>
</evidence>
<dbReference type="Pfam" id="PF00195">
    <property type="entry name" value="Chal_sti_synt_N"/>
    <property type="match status" value="1"/>
</dbReference>
<evidence type="ECO:0000256" key="4">
    <source>
        <dbReference type="PIRSR" id="PIRSR000451-1"/>
    </source>
</evidence>
<dbReference type="Pfam" id="PF02797">
    <property type="entry name" value="Chal_sti_synt_C"/>
    <property type="match status" value="1"/>
</dbReference>
<dbReference type="OrthoDB" id="9786288at2"/>
<dbReference type="SUPFAM" id="SSF53901">
    <property type="entry name" value="Thiolase-like"/>
    <property type="match status" value="1"/>
</dbReference>
<dbReference type="AlphaFoldDB" id="A0A1G6EE74"/>
<evidence type="ECO:0000313" key="8">
    <source>
        <dbReference type="Proteomes" id="UP000199071"/>
    </source>
</evidence>
<dbReference type="InterPro" id="IPR016039">
    <property type="entry name" value="Thiolase-like"/>
</dbReference>
<evidence type="ECO:0000256" key="3">
    <source>
        <dbReference type="ARBA" id="ARBA00023315"/>
    </source>
</evidence>
<feature type="domain" description="Chalcone/stilbene synthase C-terminal" evidence="6">
    <location>
        <begin position="214"/>
        <end position="347"/>
    </location>
</feature>
<dbReference type="EMBL" id="FMXQ01000011">
    <property type="protein sequence ID" value="SDB55255.1"/>
    <property type="molecule type" value="Genomic_DNA"/>
</dbReference>
<keyword evidence="3" id="KW-0012">Acyltransferase</keyword>
<dbReference type="GO" id="GO:0030639">
    <property type="term" value="P:polyketide biosynthetic process"/>
    <property type="evidence" value="ECO:0007669"/>
    <property type="project" value="TreeGrafter"/>
</dbReference>
<evidence type="ECO:0000313" key="7">
    <source>
        <dbReference type="EMBL" id="SDB55255.1"/>
    </source>
</evidence>
<dbReference type="InterPro" id="IPR001099">
    <property type="entry name" value="Chalcone/stilbene_synt_N"/>
</dbReference>
<keyword evidence="2" id="KW-0808">Transferase</keyword>
<dbReference type="PIRSF" id="PIRSF000451">
    <property type="entry name" value="PKS_III"/>
    <property type="match status" value="1"/>
</dbReference>
<evidence type="ECO:0000256" key="2">
    <source>
        <dbReference type="ARBA" id="ARBA00022679"/>
    </source>
</evidence>